<dbReference type="GeneID" id="13403398"/>
<dbReference type="Proteomes" id="UP000008062">
    <property type="component" value="Chromosome 2"/>
</dbReference>
<dbReference type="GO" id="GO:0000978">
    <property type="term" value="F:RNA polymerase II cis-regulatory region sequence-specific DNA binding"/>
    <property type="evidence" value="ECO:0007669"/>
    <property type="project" value="TreeGrafter"/>
</dbReference>
<dbReference type="STRING" id="336722.F9X2Z7"/>
<accession>F9X2Z7</accession>
<protein>
    <recommendedName>
        <fullName evidence="4">HMG box domain-containing protein</fullName>
    </recommendedName>
</protein>
<organism evidence="5 6">
    <name type="scientific">Zymoseptoria tritici (strain CBS 115943 / IPO323)</name>
    <name type="common">Speckled leaf blotch fungus</name>
    <name type="synonym">Septoria tritici</name>
    <dbReference type="NCBI Taxonomy" id="336722"/>
    <lineage>
        <taxon>Eukaryota</taxon>
        <taxon>Fungi</taxon>
        <taxon>Dikarya</taxon>
        <taxon>Ascomycota</taxon>
        <taxon>Pezizomycotina</taxon>
        <taxon>Dothideomycetes</taxon>
        <taxon>Dothideomycetidae</taxon>
        <taxon>Mycosphaerellales</taxon>
        <taxon>Mycosphaerellaceae</taxon>
        <taxon>Zymoseptoria</taxon>
    </lineage>
</organism>
<proteinExistence type="predicted"/>
<dbReference type="Pfam" id="PF00505">
    <property type="entry name" value="HMG_box"/>
    <property type="match status" value="1"/>
</dbReference>
<reference evidence="5 6" key="1">
    <citation type="journal article" date="2011" name="PLoS Genet.">
        <title>Finished genome of the fungal wheat pathogen Mycosphaerella graminicola reveals dispensome structure, chromosome plasticity, and stealth pathogenesis.</title>
        <authorList>
            <person name="Goodwin S.B."/>
            <person name="Ben M'barek S."/>
            <person name="Dhillon B."/>
            <person name="Wittenberg A.H.J."/>
            <person name="Crane C.F."/>
            <person name="Hane J.K."/>
            <person name="Foster A.J."/>
            <person name="Van der Lee T.A.J."/>
            <person name="Grimwood J."/>
            <person name="Aerts A."/>
            <person name="Antoniw J."/>
            <person name="Bailey A."/>
            <person name="Bluhm B."/>
            <person name="Bowler J."/>
            <person name="Bristow J."/>
            <person name="van der Burgt A."/>
            <person name="Canto-Canche B."/>
            <person name="Churchill A.C.L."/>
            <person name="Conde-Ferraez L."/>
            <person name="Cools H.J."/>
            <person name="Coutinho P.M."/>
            <person name="Csukai M."/>
            <person name="Dehal P."/>
            <person name="De Wit P."/>
            <person name="Donzelli B."/>
            <person name="van de Geest H.C."/>
            <person name="van Ham R.C.H.J."/>
            <person name="Hammond-Kosack K.E."/>
            <person name="Henrissat B."/>
            <person name="Kilian A."/>
            <person name="Kobayashi A.K."/>
            <person name="Koopmann E."/>
            <person name="Kourmpetis Y."/>
            <person name="Kuzniar A."/>
            <person name="Lindquist E."/>
            <person name="Lombard V."/>
            <person name="Maliepaard C."/>
            <person name="Martins N."/>
            <person name="Mehrabi R."/>
            <person name="Nap J.P.H."/>
            <person name="Ponomarenko A."/>
            <person name="Rudd J.J."/>
            <person name="Salamov A."/>
            <person name="Schmutz J."/>
            <person name="Schouten H.J."/>
            <person name="Shapiro H."/>
            <person name="Stergiopoulos I."/>
            <person name="Torriani S.F.F."/>
            <person name="Tu H."/>
            <person name="de Vries R.P."/>
            <person name="Waalwijk C."/>
            <person name="Ware S.B."/>
            <person name="Wiebenga A."/>
            <person name="Zwiers L.-H."/>
            <person name="Oliver R.P."/>
            <person name="Grigoriev I.V."/>
            <person name="Kema G.H.J."/>
        </authorList>
    </citation>
    <scope>NUCLEOTIDE SEQUENCE [LARGE SCALE GENOMIC DNA]</scope>
    <source>
        <strain evidence="6">CBS 115943 / IPO323</strain>
    </source>
</reference>
<dbReference type="SMART" id="SM00398">
    <property type="entry name" value="HMG"/>
    <property type="match status" value="1"/>
</dbReference>
<dbReference type="GO" id="GO:0005634">
    <property type="term" value="C:nucleus"/>
    <property type="evidence" value="ECO:0007669"/>
    <property type="project" value="UniProtKB-UniRule"/>
</dbReference>
<feature type="non-terminal residue" evidence="5">
    <location>
        <position position="1"/>
    </location>
</feature>
<dbReference type="OrthoDB" id="3650946at2759"/>
<feature type="non-terminal residue" evidence="5">
    <location>
        <position position="80"/>
    </location>
</feature>
<name>F9X2Z7_ZYMTI</name>
<dbReference type="SUPFAM" id="SSF47095">
    <property type="entry name" value="HMG-box"/>
    <property type="match status" value="1"/>
</dbReference>
<feature type="domain" description="HMG box" evidence="4">
    <location>
        <begin position="8"/>
        <end position="77"/>
    </location>
</feature>
<dbReference type="InParanoid" id="F9X2Z7"/>
<dbReference type="GO" id="GO:0030154">
    <property type="term" value="P:cell differentiation"/>
    <property type="evidence" value="ECO:0007669"/>
    <property type="project" value="TreeGrafter"/>
</dbReference>
<dbReference type="EMBL" id="CM001197">
    <property type="protein sequence ID" value="EGP90006.1"/>
    <property type="molecule type" value="Genomic_DNA"/>
</dbReference>
<dbReference type="GO" id="GO:0000122">
    <property type="term" value="P:negative regulation of transcription by RNA polymerase II"/>
    <property type="evidence" value="ECO:0007669"/>
    <property type="project" value="TreeGrafter"/>
</dbReference>
<dbReference type="InterPro" id="IPR050140">
    <property type="entry name" value="SRY-related_HMG-box_TF-like"/>
</dbReference>
<evidence type="ECO:0000256" key="1">
    <source>
        <dbReference type="ARBA" id="ARBA00023125"/>
    </source>
</evidence>
<evidence type="ECO:0000259" key="4">
    <source>
        <dbReference type="PROSITE" id="PS50118"/>
    </source>
</evidence>
<dbReference type="GO" id="GO:0001228">
    <property type="term" value="F:DNA-binding transcription activator activity, RNA polymerase II-specific"/>
    <property type="evidence" value="ECO:0007669"/>
    <property type="project" value="TreeGrafter"/>
</dbReference>
<dbReference type="InterPro" id="IPR036910">
    <property type="entry name" value="HMG_box_dom_sf"/>
</dbReference>
<dbReference type="HOGENOM" id="CLU_082854_6_2_1"/>
<feature type="DNA-binding region" description="HMG box" evidence="3">
    <location>
        <begin position="8"/>
        <end position="77"/>
    </location>
</feature>
<evidence type="ECO:0000256" key="2">
    <source>
        <dbReference type="ARBA" id="ARBA00023163"/>
    </source>
</evidence>
<dbReference type="KEGG" id="ztr:MYCGRDRAFT_19569"/>
<dbReference type="AlphaFoldDB" id="F9X2Z7"/>
<keyword evidence="3" id="KW-0539">Nucleus</keyword>
<dbReference type="PANTHER" id="PTHR10270">
    <property type="entry name" value="SOX TRANSCRIPTION FACTOR"/>
    <property type="match status" value="1"/>
</dbReference>
<gene>
    <name evidence="5" type="ORF">MYCGRDRAFT_19569</name>
</gene>
<evidence type="ECO:0000313" key="5">
    <source>
        <dbReference type="EMBL" id="EGP90006.1"/>
    </source>
</evidence>
<dbReference type="OMA" id="YKYSPVY"/>
<keyword evidence="6" id="KW-1185">Reference proteome</keyword>
<dbReference type="RefSeq" id="XP_003855030.1">
    <property type="nucleotide sequence ID" value="XM_003854982.1"/>
</dbReference>
<evidence type="ECO:0000313" key="6">
    <source>
        <dbReference type="Proteomes" id="UP000008062"/>
    </source>
</evidence>
<keyword evidence="1 3" id="KW-0238">DNA-binding</keyword>
<dbReference type="Gene3D" id="1.10.30.10">
    <property type="entry name" value="High mobility group box domain"/>
    <property type="match status" value="1"/>
</dbReference>
<evidence type="ECO:0000256" key="3">
    <source>
        <dbReference type="PROSITE-ProRule" id="PRU00267"/>
    </source>
</evidence>
<sequence length="80" mass="9628">QTNAEEHTKRPMNNFMLYRQHVQKAVEKQLKKNQDSTNLSKVIGAMWVQLPPQTRKYWTDLADEVKLKHAERHPHYKYKP</sequence>
<dbReference type="InterPro" id="IPR009071">
    <property type="entry name" value="HMG_box_dom"/>
</dbReference>
<dbReference type="PROSITE" id="PS50118">
    <property type="entry name" value="HMG_BOX_2"/>
    <property type="match status" value="1"/>
</dbReference>
<dbReference type="CDD" id="cd01389">
    <property type="entry name" value="HMG-box_ROX1-like"/>
    <property type="match status" value="1"/>
</dbReference>
<dbReference type="PANTHER" id="PTHR10270:SF161">
    <property type="entry name" value="SEX-DETERMINING REGION Y PROTEIN"/>
    <property type="match status" value="1"/>
</dbReference>
<keyword evidence="2" id="KW-0804">Transcription</keyword>